<dbReference type="Gene3D" id="1.10.260.40">
    <property type="entry name" value="lambda repressor-like DNA-binding domains"/>
    <property type="match status" value="1"/>
</dbReference>
<dbReference type="Gene3D" id="3.40.50.2300">
    <property type="match status" value="2"/>
</dbReference>
<dbReference type="PANTHER" id="PTHR30146">
    <property type="entry name" value="LACI-RELATED TRANSCRIPTIONAL REPRESSOR"/>
    <property type="match status" value="1"/>
</dbReference>
<name>A0AB38X8G2_LEVBR</name>
<dbReference type="Pfam" id="PF00356">
    <property type="entry name" value="LacI"/>
    <property type="match status" value="1"/>
</dbReference>
<organism evidence="5 6">
    <name type="scientific">Levilactobacillus brevis</name>
    <name type="common">Lactobacillus brevis</name>
    <dbReference type="NCBI Taxonomy" id="1580"/>
    <lineage>
        <taxon>Bacteria</taxon>
        <taxon>Bacillati</taxon>
        <taxon>Bacillota</taxon>
        <taxon>Bacilli</taxon>
        <taxon>Lactobacillales</taxon>
        <taxon>Lactobacillaceae</taxon>
        <taxon>Levilactobacillus</taxon>
    </lineage>
</organism>
<dbReference type="SMART" id="SM00354">
    <property type="entry name" value="HTH_LACI"/>
    <property type="match status" value="1"/>
</dbReference>
<dbReference type="SUPFAM" id="SSF47413">
    <property type="entry name" value="lambda repressor-like DNA-binding domains"/>
    <property type="match status" value="1"/>
</dbReference>
<dbReference type="GO" id="GO:0003700">
    <property type="term" value="F:DNA-binding transcription factor activity"/>
    <property type="evidence" value="ECO:0007669"/>
    <property type="project" value="TreeGrafter"/>
</dbReference>
<dbReference type="CDD" id="cd06283">
    <property type="entry name" value="PBP1_RegR_EndR_KdgR-like"/>
    <property type="match status" value="1"/>
</dbReference>
<sequence length="340" mass="39016">MEKLTMMDIAKLADVSIATVSNYINGKDKKMSKKTKTKLARIIKDNDFIPNSTARDLAKNENNTIGVSIADITNPFTTPVISGIYDACYSAGYRVVITNADNDENREIQNIKNLKQDNMSGIIVDPVNADGKIYDELSNKNTVLVDRQAKQTKIDTVVTDNFEAVRLMTQAMLENKYTEMYFVTWPLNHVSTRMNRYNGFKSAIEDIKPELKDNIITVPHHGKQQDYDKFNQTIFSIMDRKYLGKIGFFTMNARVLLRLLRVMNNLGYHYPEDYGLATYEEFDWMLVMNPGISCIRQDSFQIGVQAMEILRHKILKQNEKDIDIPSIKIVSTQQIYRASF</sequence>
<keyword evidence="2" id="KW-0238">DNA-binding</keyword>
<keyword evidence="1" id="KW-0805">Transcription regulation</keyword>
<dbReference type="Proteomes" id="UP001164768">
    <property type="component" value="Plasmid pBRV276"/>
</dbReference>
<feature type="domain" description="HTH lacI-type" evidence="4">
    <location>
        <begin position="4"/>
        <end position="59"/>
    </location>
</feature>
<evidence type="ECO:0000256" key="2">
    <source>
        <dbReference type="ARBA" id="ARBA00023125"/>
    </source>
</evidence>
<keyword evidence="5" id="KW-0614">Plasmid</keyword>
<proteinExistence type="predicted"/>
<gene>
    <name evidence="5" type="ORF">ORR04_12215</name>
</gene>
<accession>A0AB38X8G2</accession>
<evidence type="ECO:0000259" key="4">
    <source>
        <dbReference type="PROSITE" id="PS50932"/>
    </source>
</evidence>
<evidence type="ECO:0000313" key="6">
    <source>
        <dbReference type="Proteomes" id="UP001164768"/>
    </source>
</evidence>
<dbReference type="Pfam" id="PF13407">
    <property type="entry name" value="Peripla_BP_4"/>
    <property type="match status" value="1"/>
</dbReference>
<protein>
    <submittedName>
        <fullName evidence="5">Substrate-binding domain-containing protein</fullName>
    </submittedName>
</protein>
<dbReference type="PANTHER" id="PTHR30146:SF154">
    <property type="entry name" value="TRANSCRIPTION REGULATOR, MEMBER OF GALR FAMILY"/>
    <property type="match status" value="1"/>
</dbReference>
<dbReference type="InterPro" id="IPR025997">
    <property type="entry name" value="SBP_2_dom"/>
</dbReference>
<keyword evidence="3" id="KW-0804">Transcription</keyword>
<dbReference type="PROSITE" id="PS00356">
    <property type="entry name" value="HTH_LACI_1"/>
    <property type="match status" value="1"/>
</dbReference>
<dbReference type="GO" id="GO:0000976">
    <property type="term" value="F:transcription cis-regulatory region binding"/>
    <property type="evidence" value="ECO:0007669"/>
    <property type="project" value="TreeGrafter"/>
</dbReference>
<evidence type="ECO:0000256" key="3">
    <source>
        <dbReference type="ARBA" id="ARBA00023163"/>
    </source>
</evidence>
<dbReference type="InterPro" id="IPR000843">
    <property type="entry name" value="HTH_LacI"/>
</dbReference>
<dbReference type="EMBL" id="CP113118">
    <property type="protein sequence ID" value="WAD02918.1"/>
    <property type="molecule type" value="Genomic_DNA"/>
</dbReference>
<dbReference type="InterPro" id="IPR010982">
    <property type="entry name" value="Lambda_DNA-bd_dom_sf"/>
</dbReference>
<dbReference type="AlphaFoldDB" id="A0AB38X8G2"/>
<evidence type="ECO:0000313" key="5">
    <source>
        <dbReference type="EMBL" id="WAD02918.1"/>
    </source>
</evidence>
<dbReference type="RefSeq" id="WP_267668723.1">
    <property type="nucleotide sequence ID" value="NZ_CP113118.1"/>
</dbReference>
<reference evidence="5" key="1">
    <citation type="submission" date="2022-11" db="EMBL/GenBank/DDBJ databases">
        <title>Whole genome sequence of Levilactobacillus brevis SMB091.</title>
        <authorList>
            <person name="Kim J.-M."/>
            <person name="Kim O.-C."/>
            <person name="Choi Y.H."/>
            <person name="Han N.S."/>
            <person name="Hurh B."/>
        </authorList>
    </citation>
    <scope>NUCLEOTIDE SEQUENCE</scope>
    <source>
        <strain evidence="5">SMB091</strain>
        <plasmid evidence="5">pBRV276</plasmid>
    </source>
</reference>
<evidence type="ECO:0000256" key="1">
    <source>
        <dbReference type="ARBA" id="ARBA00023015"/>
    </source>
</evidence>
<dbReference type="SUPFAM" id="SSF53822">
    <property type="entry name" value="Periplasmic binding protein-like I"/>
    <property type="match status" value="1"/>
</dbReference>
<geneLocation type="plasmid" evidence="5 6">
    <name>pBRV276</name>
</geneLocation>
<dbReference type="InterPro" id="IPR028082">
    <property type="entry name" value="Peripla_BP_I"/>
</dbReference>
<dbReference type="PROSITE" id="PS50932">
    <property type="entry name" value="HTH_LACI_2"/>
    <property type="match status" value="1"/>
</dbReference>